<gene>
    <name evidence="1" type="ORF">EV420DRAFT_1278263</name>
</gene>
<evidence type="ECO:0000313" key="2">
    <source>
        <dbReference type="Proteomes" id="UP001175211"/>
    </source>
</evidence>
<dbReference type="EMBL" id="JAUEPS010000062">
    <property type="protein sequence ID" value="KAK0442784.1"/>
    <property type="molecule type" value="Genomic_DNA"/>
</dbReference>
<dbReference type="Proteomes" id="UP001175211">
    <property type="component" value="Unassembled WGS sequence"/>
</dbReference>
<sequence>MAQTSSPYSPCHLRLLKSGGIAGRPSPYKALIGSVIPPNSPESLKQSINSLINEPRMELSQYDSIIHDLVSTVKEAESQRNKVRKFINAHVSLNPPVHALPPEILNEIFLFSCTSPYRVFGSCNCEPRVIGGVCRRWHDLGVPPNCGYL</sequence>
<dbReference type="GeneID" id="85351625"/>
<evidence type="ECO:0000313" key="1">
    <source>
        <dbReference type="EMBL" id="KAK0442784.1"/>
    </source>
</evidence>
<keyword evidence="2" id="KW-1185">Reference proteome</keyword>
<dbReference type="AlphaFoldDB" id="A0AA39JHZ8"/>
<accession>A0AA39JHZ8</accession>
<evidence type="ECO:0008006" key="3">
    <source>
        <dbReference type="Google" id="ProtNLM"/>
    </source>
</evidence>
<protein>
    <recommendedName>
        <fullName evidence="3">F-box domain-containing protein</fullName>
    </recommendedName>
</protein>
<organism evidence="1 2">
    <name type="scientific">Armillaria tabescens</name>
    <name type="common">Ringless honey mushroom</name>
    <name type="synonym">Agaricus tabescens</name>
    <dbReference type="NCBI Taxonomy" id="1929756"/>
    <lineage>
        <taxon>Eukaryota</taxon>
        <taxon>Fungi</taxon>
        <taxon>Dikarya</taxon>
        <taxon>Basidiomycota</taxon>
        <taxon>Agaricomycotina</taxon>
        <taxon>Agaricomycetes</taxon>
        <taxon>Agaricomycetidae</taxon>
        <taxon>Agaricales</taxon>
        <taxon>Marasmiineae</taxon>
        <taxon>Physalacriaceae</taxon>
        <taxon>Desarmillaria</taxon>
    </lineage>
</organism>
<name>A0AA39JHZ8_ARMTA</name>
<dbReference type="RefSeq" id="XP_060324471.1">
    <property type="nucleotide sequence ID" value="XM_060468077.1"/>
</dbReference>
<proteinExistence type="predicted"/>
<comment type="caution">
    <text evidence="1">The sequence shown here is derived from an EMBL/GenBank/DDBJ whole genome shotgun (WGS) entry which is preliminary data.</text>
</comment>
<reference evidence="1" key="1">
    <citation type="submission" date="2023-06" db="EMBL/GenBank/DDBJ databases">
        <authorList>
            <consortium name="Lawrence Berkeley National Laboratory"/>
            <person name="Ahrendt S."/>
            <person name="Sahu N."/>
            <person name="Indic B."/>
            <person name="Wong-Bajracharya J."/>
            <person name="Merenyi Z."/>
            <person name="Ke H.-M."/>
            <person name="Monk M."/>
            <person name="Kocsube S."/>
            <person name="Drula E."/>
            <person name="Lipzen A."/>
            <person name="Balint B."/>
            <person name="Henrissat B."/>
            <person name="Andreopoulos B."/>
            <person name="Martin F.M."/>
            <person name="Harder C.B."/>
            <person name="Rigling D."/>
            <person name="Ford K.L."/>
            <person name="Foster G.D."/>
            <person name="Pangilinan J."/>
            <person name="Papanicolaou A."/>
            <person name="Barry K."/>
            <person name="LaButti K."/>
            <person name="Viragh M."/>
            <person name="Koriabine M."/>
            <person name="Yan M."/>
            <person name="Riley R."/>
            <person name="Champramary S."/>
            <person name="Plett K.L."/>
            <person name="Tsai I.J."/>
            <person name="Slot J."/>
            <person name="Sipos G."/>
            <person name="Plett J."/>
            <person name="Nagy L.G."/>
            <person name="Grigoriev I.V."/>
        </authorList>
    </citation>
    <scope>NUCLEOTIDE SEQUENCE</scope>
    <source>
        <strain evidence="1">CCBAS 213</strain>
    </source>
</reference>